<dbReference type="InterPro" id="IPR036291">
    <property type="entry name" value="NAD(P)-bd_dom_sf"/>
</dbReference>
<dbReference type="InterPro" id="IPR029752">
    <property type="entry name" value="D-isomer_DH_CS1"/>
</dbReference>
<protein>
    <submittedName>
        <fullName evidence="8">Glyoxylate reductase</fullName>
    </submittedName>
    <submittedName>
        <fullName evidence="7">Lactate dehydrogenase</fullName>
    </submittedName>
</protein>
<dbReference type="PANTHER" id="PTHR10996">
    <property type="entry name" value="2-HYDROXYACID DEHYDROGENASE-RELATED"/>
    <property type="match status" value="1"/>
</dbReference>
<dbReference type="PROSITE" id="PS00065">
    <property type="entry name" value="D_2_HYDROXYACID_DH_1"/>
    <property type="match status" value="1"/>
</dbReference>
<dbReference type="GO" id="GO:0051287">
    <property type="term" value="F:NAD binding"/>
    <property type="evidence" value="ECO:0007669"/>
    <property type="project" value="InterPro"/>
</dbReference>
<dbReference type="PROSITE" id="PS00671">
    <property type="entry name" value="D_2_HYDROXYACID_DH_3"/>
    <property type="match status" value="1"/>
</dbReference>
<dbReference type="Proteomes" id="UP000050501">
    <property type="component" value="Unassembled WGS sequence"/>
</dbReference>
<gene>
    <name evidence="8" type="ORF">ADN01_10810</name>
    <name evidence="7" type="ORF">LSAC_03146</name>
</gene>
<evidence type="ECO:0000313" key="7">
    <source>
        <dbReference type="EMBL" id="GAP19246.1"/>
    </source>
</evidence>
<dbReference type="AlphaFoldDB" id="A0A0N0RD25"/>
<dbReference type="EMBL" id="LGCM01000038">
    <property type="protein sequence ID" value="KPL80965.1"/>
    <property type="molecule type" value="Genomic_DNA"/>
</dbReference>
<keyword evidence="2 4" id="KW-0560">Oxidoreductase</keyword>
<feature type="domain" description="D-isomer specific 2-hydroxyacid dehydrogenase catalytic" evidence="5">
    <location>
        <begin position="7"/>
        <end position="321"/>
    </location>
</feature>
<name>A0A0N0RD25_9CHLR</name>
<dbReference type="RefSeq" id="WP_062419537.1">
    <property type="nucleotide sequence ID" value="NZ_BBXZ01000170.1"/>
</dbReference>
<dbReference type="PATRIC" id="fig|229921.5.peg.565"/>
<keyword evidence="3" id="KW-0520">NAD</keyword>
<evidence type="ECO:0000313" key="8">
    <source>
        <dbReference type="EMBL" id="KPL80965.1"/>
    </source>
</evidence>
<reference evidence="7" key="1">
    <citation type="journal article" date="2015" name="Genome Announc.">
        <title>Draft Genome Sequences of Anaerolinea thermolimosa IMO-1, Bellilinea caldifistulae GOMI-1, Leptolinea tardivitalis YMTK-2, Levilinea saccharolytica KIBI-1, Longilinea arvoryzae KOME-1, Previously Described as Members of the Class Anaerolineae (Chloroflexi).</title>
        <authorList>
            <person name="Matsuura N."/>
            <person name="Tourlousse M.D."/>
            <person name="Ohashi A."/>
            <person name="Hugenholtz P."/>
            <person name="Sekiguchi Y."/>
        </authorList>
    </citation>
    <scope>NUCLEOTIDE SEQUENCE</scope>
    <source>
        <strain evidence="7">KIBI-1</strain>
    </source>
</reference>
<accession>A0A0N0RD25</accession>
<dbReference type="SUPFAM" id="SSF51735">
    <property type="entry name" value="NAD(P)-binding Rossmann-fold domains"/>
    <property type="match status" value="1"/>
</dbReference>
<sequence>MDSPRIFVTRRIAAQALKQLEGRVQMEVWEGSGPPPRAELEARLPHLDGLLSLLTDPLNAEMIALAGPNFRVLSQMAVGTDNIDLAAASARRIPVGHTPGVLTEACADFAMALLLAAARRVVEGDREVRAGIWRPWGPDILVGKDLYGGTLGIVGFGRIGQAVARRAQGFGMRLLVHDLNPDTHLEKCFGIQFVSLPELLRQSDFVSIHVYLSPQTRGMFNAETLGQMKPGAVLVNTARGPIVEPQALQAALESGRLAAAALDVFDPEPIPADSPLLAMPNVIITPHIASAAGQVRLNMAQIAVENLLLGLAGQPLRFCANAAALGPA</sequence>
<evidence type="ECO:0000256" key="1">
    <source>
        <dbReference type="ARBA" id="ARBA00005854"/>
    </source>
</evidence>
<comment type="similarity">
    <text evidence="1 4">Belongs to the D-isomer specific 2-hydroxyacid dehydrogenase family.</text>
</comment>
<organism evidence="7">
    <name type="scientific">Levilinea saccharolytica</name>
    <dbReference type="NCBI Taxonomy" id="229921"/>
    <lineage>
        <taxon>Bacteria</taxon>
        <taxon>Bacillati</taxon>
        <taxon>Chloroflexota</taxon>
        <taxon>Anaerolineae</taxon>
        <taxon>Anaerolineales</taxon>
        <taxon>Anaerolineaceae</taxon>
        <taxon>Levilinea</taxon>
    </lineage>
</organism>
<evidence type="ECO:0000256" key="4">
    <source>
        <dbReference type="RuleBase" id="RU003719"/>
    </source>
</evidence>
<evidence type="ECO:0000313" key="9">
    <source>
        <dbReference type="Proteomes" id="UP000050501"/>
    </source>
</evidence>
<evidence type="ECO:0000259" key="5">
    <source>
        <dbReference type="Pfam" id="PF00389"/>
    </source>
</evidence>
<evidence type="ECO:0000259" key="6">
    <source>
        <dbReference type="Pfam" id="PF02826"/>
    </source>
</evidence>
<dbReference type="InterPro" id="IPR006139">
    <property type="entry name" value="D-isomer_2_OHA_DH_cat_dom"/>
</dbReference>
<dbReference type="SUPFAM" id="SSF52283">
    <property type="entry name" value="Formate/glycerate dehydrogenase catalytic domain-like"/>
    <property type="match status" value="1"/>
</dbReference>
<dbReference type="STRING" id="229921.ADN01_10810"/>
<dbReference type="Gene3D" id="3.40.50.720">
    <property type="entry name" value="NAD(P)-binding Rossmann-like Domain"/>
    <property type="match status" value="2"/>
</dbReference>
<dbReference type="PANTHER" id="PTHR10996:SF283">
    <property type="entry name" value="GLYOXYLATE_HYDROXYPYRUVATE REDUCTASE B"/>
    <property type="match status" value="1"/>
</dbReference>
<dbReference type="EMBL" id="DF967975">
    <property type="protein sequence ID" value="GAP19246.1"/>
    <property type="molecule type" value="Genomic_DNA"/>
</dbReference>
<dbReference type="GO" id="GO:0016618">
    <property type="term" value="F:hydroxypyruvate reductase [NAD(P)H] activity"/>
    <property type="evidence" value="ECO:0007669"/>
    <property type="project" value="TreeGrafter"/>
</dbReference>
<dbReference type="InterPro" id="IPR006140">
    <property type="entry name" value="D-isomer_DH_NAD-bd"/>
</dbReference>
<dbReference type="FunFam" id="3.40.50.720:FF:000203">
    <property type="entry name" value="D-3-phosphoglycerate dehydrogenase (SerA)"/>
    <property type="match status" value="1"/>
</dbReference>
<proteinExistence type="inferred from homology"/>
<dbReference type="InterPro" id="IPR029753">
    <property type="entry name" value="D-isomer_DH_CS"/>
</dbReference>
<dbReference type="GO" id="GO:0005829">
    <property type="term" value="C:cytosol"/>
    <property type="evidence" value="ECO:0007669"/>
    <property type="project" value="TreeGrafter"/>
</dbReference>
<dbReference type="Pfam" id="PF02826">
    <property type="entry name" value="2-Hacid_dh_C"/>
    <property type="match status" value="1"/>
</dbReference>
<evidence type="ECO:0000256" key="3">
    <source>
        <dbReference type="ARBA" id="ARBA00023027"/>
    </source>
</evidence>
<dbReference type="OrthoDB" id="9792971at2"/>
<keyword evidence="9" id="KW-1185">Reference proteome</keyword>
<dbReference type="InterPro" id="IPR050223">
    <property type="entry name" value="D-isomer_2-hydroxyacid_DH"/>
</dbReference>
<feature type="domain" description="D-isomer specific 2-hydroxyacid dehydrogenase NAD-binding" evidence="6">
    <location>
        <begin position="111"/>
        <end position="289"/>
    </location>
</feature>
<dbReference type="CDD" id="cd05301">
    <property type="entry name" value="GDH"/>
    <property type="match status" value="1"/>
</dbReference>
<reference evidence="8 9" key="2">
    <citation type="submission" date="2015-07" db="EMBL/GenBank/DDBJ databases">
        <title>Genome sequence of Levilinea saccharolytica DSM 16555.</title>
        <authorList>
            <person name="Hemp J."/>
            <person name="Ward L.M."/>
            <person name="Pace L.A."/>
            <person name="Fischer W.W."/>
        </authorList>
    </citation>
    <scope>NUCLEOTIDE SEQUENCE [LARGE SCALE GENOMIC DNA]</scope>
    <source>
        <strain evidence="8 9">KIBI-1</strain>
    </source>
</reference>
<dbReference type="GO" id="GO:0030267">
    <property type="term" value="F:glyoxylate reductase (NADPH) activity"/>
    <property type="evidence" value="ECO:0007669"/>
    <property type="project" value="TreeGrafter"/>
</dbReference>
<dbReference type="Pfam" id="PF00389">
    <property type="entry name" value="2-Hacid_dh"/>
    <property type="match status" value="1"/>
</dbReference>
<evidence type="ECO:0000256" key="2">
    <source>
        <dbReference type="ARBA" id="ARBA00023002"/>
    </source>
</evidence>